<sequence>MRLRQERGGRGGGEGECVRQQVRLGLPCQEHHWLPSSSGDLPRRRAAHTRDGIHNPALYFMKRDEETHATLSVLQSRLVPRN</sequence>
<protein>
    <submittedName>
        <fullName evidence="1">Uncharacterized protein</fullName>
    </submittedName>
</protein>
<reference evidence="1 2" key="1">
    <citation type="submission" date="2019-03" db="EMBL/GenBank/DDBJ databases">
        <title>First draft genome of Liparis tanakae, snailfish: a comprehensive survey of snailfish specific genes.</title>
        <authorList>
            <person name="Kim W."/>
            <person name="Song I."/>
            <person name="Jeong J.-H."/>
            <person name="Kim D."/>
            <person name="Kim S."/>
            <person name="Ryu S."/>
            <person name="Song J.Y."/>
            <person name="Lee S.K."/>
        </authorList>
    </citation>
    <scope>NUCLEOTIDE SEQUENCE [LARGE SCALE GENOMIC DNA]</scope>
    <source>
        <tissue evidence="1">Muscle</tissue>
    </source>
</reference>
<dbReference type="AlphaFoldDB" id="A0A4Z2HP05"/>
<dbReference type="EMBL" id="SRLO01000215">
    <property type="protein sequence ID" value="TNN66694.1"/>
    <property type="molecule type" value="Genomic_DNA"/>
</dbReference>
<organism evidence="1 2">
    <name type="scientific">Liparis tanakae</name>
    <name type="common">Tanaka's snailfish</name>
    <dbReference type="NCBI Taxonomy" id="230148"/>
    <lineage>
        <taxon>Eukaryota</taxon>
        <taxon>Metazoa</taxon>
        <taxon>Chordata</taxon>
        <taxon>Craniata</taxon>
        <taxon>Vertebrata</taxon>
        <taxon>Euteleostomi</taxon>
        <taxon>Actinopterygii</taxon>
        <taxon>Neopterygii</taxon>
        <taxon>Teleostei</taxon>
        <taxon>Neoteleostei</taxon>
        <taxon>Acanthomorphata</taxon>
        <taxon>Eupercaria</taxon>
        <taxon>Perciformes</taxon>
        <taxon>Cottioidei</taxon>
        <taxon>Cottales</taxon>
        <taxon>Liparidae</taxon>
        <taxon>Liparis</taxon>
    </lineage>
</organism>
<name>A0A4Z2HP05_9TELE</name>
<keyword evidence="2" id="KW-1185">Reference proteome</keyword>
<comment type="caution">
    <text evidence="1">The sequence shown here is derived from an EMBL/GenBank/DDBJ whole genome shotgun (WGS) entry which is preliminary data.</text>
</comment>
<evidence type="ECO:0000313" key="1">
    <source>
        <dbReference type="EMBL" id="TNN66694.1"/>
    </source>
</evidence>
<dbReference type="Proteomes" id="UP000314294">
    <property type="component" value="Unassembled WGS sequence"/>
</dbReference>
<proteinExistence type="predicted"/>
<evidence type="ECO:0000313" key="2">
    <source>
        <dbReference type="Proteomes" id="UP000314294"/>
    </source>
</evidence>
<gene>
    <name evidence="1" type="ORF">EYF80_023083</name>
</gene>
<accession>A0A4Z2HP05</accession>